<feature type="compositionally biased region" description="Basic and acidic residues" evidence="1">
    <location>
        <begin position="377"/>
        <end position="389"/>
    </location>
</feature>
<feature type="compositionally biased region" description="Low complexity" evidence="1">
    <location>
        <begin position="525"/>
        <end position="547"/>
    </location>
</feature>
<feature type="compositionally biased region" description="Low complexity" evidence="1">
    <location>
        <begin position="566"/>
        <end position="580"/>
    </location>
</feature>
<evidence type="ECO:0000313" key="3">
    <source>
        <dbReference type="Proteomes" id="UP000295560"/>
    </source>
</evidence>
<dbReference type="AlphaFoldDB" id="A0A4R1HTV8"/>
<proteinExistence type="predicted"/>
<feature type="compositionally biased region" description="Gly residues" evidence="1">
    <location>
        <begin position="446"/>
        <end position="459"/>
    </location>
</feature>
<dbReference type="Pfam" id="PF12502">
    <property type="entry name" value="DUF3710"/>
    <property type="match status" value="1"/>
</dbReference>
<name>A0A4R1HTV8_PSEEN</name>
<organism evidence="2 3">
    <name type="scientific">Pseudonocardia endophytica</name>
    <dbReference type="NCBI Taxonomy" id="401976"/>
    <lineage>
        <taxon>Bacteria</taxon>
        <taxon>Bacillati</taxon>
        <taxon>Actinomycetota</taxon>
        <taxon>Actinomycetes</taxon>
        <taxon>Pseudonocardiales</taxon>
        <taxon>Pseudonocardiaceae</taxon>
        <taxon>Pseudonocardia</taxon>
    </lineage>
</organism>
<feature type="compositionally biased region" description="Basic and acidic residues" evidence="1">
    <location>
        <begin position="906"/>
        <end position="917"/>
    </location>
</feature>
<comment type="caution">
    <text evidence="2">The sequence shown here is derived from an EMBL/GenBank/DDBJ whole genome shotgun (WGS) entry which is preliminary data.</text>
</comment>
<feature type="compositionally biased region" description="Basic and acidic residues" evidence="1">
    <location>
        <begin position="640"/>
        <end position="652"/>
    </location>
</feature>
<keyword evidence="3" id="KW-1185">Reference proteome</keyword>
<feature type="region of interest" description="Disordered" evidence="1">
    <location>
        <begin position="1"/>
        <end position="216"/>
    </location>
</feature>
<feature type="compositionally biased region" description="Basic and acidic residues" evidence="1">
    <location>
        <begin position="950"/>
        <end position="965"/>
    </location>
</feature>
<dbReference type="Proteomes" id="UP000295560">
    <property type="component" value="Unassembled WGS sequence"/>
</dbReference>
<feature type="compositionally biased region" description="Low complexity" evidence="1">
    <location>
        <begin position="476"/>
        <end position="494"/>
    </location>
</feature>
<feature type="compositionally biased region" description="Low complexity" evidence="1">
    <location>
        <begin position="712"/>
        <end position="730"/>
    </location>
</feature>
<dbReference type="RefSeq" id="WP_132421179.1">
    <property type="nucleotide sequence ID" value="NZ_SMFZ01000001.1"/>
</dbReference>
<protein>
    <submittedName>
        <fullName evidence="2">Uncharacterized protein DUF3710</fullName>
    </submittedName>
</protein>
<feature type="compositionally biased region" description="Acidic residues" evidence="1">
    <location>
        <begin position="155"/>
        <end position="191"/>
    </location>
</feature>
<feature type="compositionally biased region" description="Basic and acidic residues" evidence="1">
    <location>
        <begin position="124"/>
        <end position="154"/>
    </location>
</feature>
<gene>
    <name evidence="2" type="ORF">EV378_0566</name>
</gene>
<feature type="compositionally biased region" description="Basic and acidic residues" evidence="1">
    <location>
        <begin position="991"/>
        <end position="1003"/>
    </location>
</feature>
<accession>A0A4R1HTV8</accession>
<feature type="compositionally biased region" description="Basic and acidic residues" evidence="1">
    <location>
        <begin position="1018"/>
        <end position="1037"/>
    </location>
</feature>
<feature type="compositionally biased region" description="Low complexity" evidence="1">
    <location>
        <begin position="1"/>
        <end position="12"/>
    </location>
</feature>
<evidence type="ECO:0000313" key="2">
    <source>
        <dbReference type="EMBL" id="TCK24773.1"/>
    </source>
</evidence>
<dbReference type="InterPro" id="IPR022183">
    <property type="entry name" value="DUF3710"/>
</dbReference>
<feature type="compositionally biased region" description="Basic and acidic residues" evidence="1">
    <location>
        <begin position="1126"/>
        <end position="1136"/>
    </location>
</feature>
<feature type="compositionally biased region" description="Basic and acidic residues" evidence="1">
    <location>
        <begin position="1089"/>
        <end position="1106"/>
    </location>
</feature>
<feature type="compositionally biased region" description="Low complexity" evidence="1">
    <location>
        <begin position="416"/>
        <end position="445"/>
    </location>
</feature>
<feature type="compositionally biased region" description="Basic and acidic residues" evidence="1">
    <location>
        <begin position="756"/>
        <end position="776"/>
    </location>
</feature>
<feature type="compositionally biased region" description="Basic and acidic residues" evidence="1">
    <location>
        <begin position="30"/>
        <end position="44"/>
    </location>
</feature>
<feature type="compositionally biased region" description="Basic and acidic residues" evidence="1">
    <location>
        <begin position="844"/>
        <end position="875"/>
    </location>
</feature>
<sequence>MPGRSRGRTAAAGRRDAETSYPGYPGYGGHPDDGPGHDGYHDHDDGYDDIPAGRNGHGGRNGRGPSGPADDDHEPLYARDHTPLGYDGGDPDDPPDGPPLLTHGGGGDDRSGRRTNGKPARGRTGYDREGFDRDGFDREGFDRDGFDQEGFDRDGFDEDGYDRDGYPADDIEDDDRYDDGYEDDEDYDDDAYGVGDGPLAVPPPGRDGRPLGPADVEELDPSMTDALARIDLGSMQVPVPFGAEMKLEGADGGRPQAVHLMLPEGRIAVSALAAPRTSNLWPDLADEIEESLRGGGARVRTEHGDWGRELHARTENAASVFIGADGPRWMVYGVATAAMDTVEALDVELRRVMRGIIVVRGKLPYPPRTVLPLERAEDRADAENADKPRTASITVSVPVARPEDGPAGAAGGSGDGATTRTPAAANGATTRTPAAGGARNVAAQAGGTGRNGVQAGGTGRNAAQAGATGRNGAPQAGSTGRNAAARNGAARGGASQTGATPDGTGRPDARGASARNGAARGGIPNGAPANGAPRNGAPANGAPANGGPANGGPANGGPANGGPANGGPANAAPRNGTAGPAPAPQMADRGGPAGAQQPPRRPGAPPAGRSPDGPDGSAPVERTAANGPRPPARGRPADAAPREEPARGRRGPEATGARRAPSPVEETGILRPLGAVAPGTPPHDAGRPARGEQTGAAAALTPDQRERATPSGETGRTTGTGRTRAPAGDTGRNRSRTDVPTGRYDGAGPYDDDRFDGDRYDDRYQDAGYHDDRYDDAGYQDAGYQDAGYQDARHDDRHDDRYDDDRYEGTGRYGRADRYGSARPGTGRYDRADRPAAGPGGTGRYDRTDAEYDDRYGDDRYDDRYDETARDEDAGRYGGAGRARPVDGTGRARRTAGDSGARRPRRDVVDPRDDRPAVARMQADDDLLAPPPRRDGLLWTPADRGVVGDVRPDPVDDELPERRDPAITAVSSFAPETDRTPPGGLGDGFDAGDRRYCPDRSLWDEPETPSRGSGTVARDPDDGFPHDEPSWRARPDVEPAPAGPLAIEDIPLADVPLEEATLDSAPVAPVAPPPAPQELPRRRPSGGGRRRDVSATDGRGMRRRDPEEEALSDWMSAEIAHRPSGRHAEPGGHDRANGAAVRPLSERPGADRAASGDALFRSSESGTTDGPDGDRRSGHRATDAGEGRPRRRRERDRTGTDGRPSGNDPLSLFSAPRDPGRHRR</sequence>
<dbReference type="OrthoDB" id="8480367at2"/>
<feature type="compositionally biased region" description="Basic and acidic residues" evidence="1">
    <location>
        <begin position="1172"/>
        <end position="1188"/>
    </location>
</feature>
<feature type="compositionally biased region" description="Gly residues" evidence="1">
    <location>
        <begin position="548"/>
        <end position="565"/>
    </location>
</feature>
<feature type="compositionally biased region" description="Basic and acidic residues" evidence="1">
    <location>
        <begin position="791"/>
        <end position="820"/>
    </location>
</feature>
<feature type="compositionally biased region" description="Low complexity" evidence="1">
    <location>
        <begin position="587"/>
        <end position="598"/>
    </location>
</feature>
<evidence type="ECO:0000256" key="1">
    <source>
        <dbReference type="SAM" id="MobiDB-lite"/>
    </source>
</evidence>
<reference evidence="2 3" key="1">
    <citation type="submission" date="2019-03" db="EMBL/GenBank/DDBJ databases">
        <title>Sequencing the genomes of 1000 actinobacteria strains.</title>
        <authorList>
            <person name="Klenk H.-P."/>
        </authorList>
    </citation>
    <scope>NUCLEOTIDE SEQUENCE [LARGE SCALE GENOMIC DNA]</scope>
    <source>
        <strain evidence="2 3">DSM 44969</strain>
    </source>
</reference>
<feature type="region of interest" description="Disordered" evidence="1">
    <location>
        <begin position="377"/>
        <end position="1224"/>
    </location>
</feature>
<feature type="compositionally biased region" description="Low complexity" evidence="1">
    <location>
        <begin position="606"/>
        <end position="617"/>
    </location>
</feature>
<feature type="compositionally biased region" description="Gly residues" evidence="1">
    <location>
        <begin position="55"/>
        <end position="65"/>
    </location>
</feature>
<dbReference type="EMBL" id="SMFZ01000001">
    <property type="protein sequence ID" value="TCK24773.1"/>
    <property type="molecule type" value="Genomic_DNA"/>
</dbReference>